<dbReference type="AlphaFoldDB" id="M2SSL8"/>
<evidence type="ECO:0000313" key="9">
    <source>
        <dbReference type="Proteomes" id="UP000016934"/>
    </source>
</evidence>
<keyword evidence="4" id="KW-0862">Zinc</keyword>
<dbReference type="HOGENOM" id="CLU_062481_0_0_1"/>
<reference evidence="8 9" key="1">
    <citation type="journal article" date="2012" name="PLoS Pathog.">
        <title>Diverse lifestyles and strategies of plant pathogenesis encoded in the genomes of eighteen Dothideomycetes fungi.</title>
        <authorList>
            <person name="Ohm R.A."/>
            <person name="Feau N."/>
            <person name="Henrissat B."/>
            <person name="Schoch C.L."/>
            <person name="Horwitz B.A."/>
            <person name="Barry K.W."/>
            <person name="Condon B.J."/>
            <person name="Copeland A.C."/>
            <person name="Dhillon B."/>
            <person name="Glaser F."/>
            <person name="Hesse C.N."/>
            <person name="Kosti I."/>
            <person name="LaButti K."/>
            <person name="Lindquist E.A."/>
            <person name="Lucas S."/>
            <person name="Salamov A.A."/>
            <person name="Bradshaw R.E."/>
            <person name="Ciuffetti L."/>
            <person name="Hamelin R.C."/>
            <person name="Kema G.H.J."/>
            <person name="Lawrence C."/>
            <person name="Scott J.A."/>
            <person name="Spatafora J.W."/>
            <person name="Turgeon B.G."/>
            <person name="de Wit P.J.G.M."/>
            <person name="Zhong S."/>
            <person name="Goodwin S.B."/>
            <person name="Grigoriev I.V."/>
        </authorList>
    </citation>
    <scope>NUCLEOTIDE SEQUENCE [LARGE SCALE GENOMIC DNA]</scope>
    <source>
        <strain evidence="9">ND90Pr / ATCC 201652</strain>
    </source>
</reference>
<dbReference type="GO" id="GO:0005634">
    <property type="term" value="C:nucleus"/>
    <property type="evidence" value="ECO:0007669"/>
    <property type="project" value="UniProtKB-SubCell"/>
</dbReference>
<feature type="compositionally biased region" description="Basic residues" evidence="6">
    <location>
        <begin position="238"/>
        <end position="253"/>
    </location>
</feature>
<keyword evidence="3" id="KW-0863">Zinc-finger</keyword>
<dbReference type="GO" id="GO:0008270">
    <property type="term" value="F:zinc ion binding"/>
    <property type="evidence" value="ECO:0007669"/>
    <property type="project" value="UniProtKB-KW"/>
</dbReference>
<reference evidence="9" key="2">
    <citation type="journal article" date="2013" name="PLoS Genet.">
        <title>Comparative genome structure, secondary metabolite, and effector coding capacity across Cochliobolus pathogens.</title>
        <authorList>
            <person name="Condon B.J."/>
            <person name="Leng Y."/>
            <person name="Wu D."/>
            <person name="Bushley K.E."/>
            <person name="Ohm R.A."/>
            <person name="Otillar R."/>
            <person name="Martin J."/>
            <person name="Schackwitz W."/>
            <person name="Grimwood J."/>
            <person name="MohdZainudin N."/>
            <person name="Xue C."/>
            <person name="Wang R."/>
            <person name="Manning V.A."/>
            <person name="Dhillon B."/>
            <person name="Tu Z.J."/>
            <person name="Steffenson B.J."/>
            <person name="Salamov A."/>
            <person name="Sun H."/>
            <person name="Lowry S."/>
            <person name="LaButti K."/>
            <person name="Han J."/>
            <person name="Copeland A."/>
            <person name="Lindquist E."/>
            <person name="Barry K."/>
            <person name="Schmutz J."/>
            <person name="Baker S.E."/>
            <person name="Ciuffetti L.M."/>
            <person name="Grigoriev I.V."/>
            <person name="Zhong S."/>
            <person name="Turgeon B.G."/>
        </authorList>
    </citation>
    <scope>NUCLEOTIDE SEQUENCE [LARGE SCALE GENOMIC DNA]</scope>
    <source>
        <strain evidence="9">ND90Pr / ATCC 201652</strain>
    </source>
</reference>
<name>M2SSL8_COCSN</name>
<feature type="compositionally biased region" description="Basic residues" evidence="6">
    <location>
        <begin position="288"/>
        <end position="299"/>
    </location>
</feature>
<sequence>MDDEGPKWRLDHADTGLSTCQQAACKRNKTKIGKGELRIGTHTLFDNGIERRWYMAWRHWECATKHQIAGLKETTENDPTKAPGYDRLSQKSQEQVRLAFEEGMPFDKGFKDIREDLAKTSCKYAKEYRDAECYKADVATRAAACRGCDCVSDNIKITKGHLRLGILVNFDGDHTSTYYKHWRCMSEYDLACAQMCYEKGEFYGIDKIPEELKEVVLKTLETGEVVEPPEPKIVPPKARAKPKLKTSRSKKTKVKPEPSISSEESEGPLEDLSDELQETIPPSPATKPKAKKSKAKRRPAKEIDSSSEAEPEYIPRKSRSRSSPFKEANVLAEAATSAPEDLMDD</sequence>
<proteinExistence type="predicted"/>
<evidence type="ECO:0000256" key="5">
    <source>
        <dbReference type="ARBA" id="ARBA00023242"/>
    </source>
</evidence>
<evidence type="ECO:0000256" key="3">
    <source>
        <dbReference type="ARBA" id="ARBA00022771"/>
    </source>
</evidence>
<dbReference type="OMA" id="RWYMAWR"/>
<keyword evidence="2" id="KW-0479">Metal-binding</keyword>
<comment type="subcellular location">
    <subcellularLocation>
        <location evidence="1">Nucleus</location>
    </subcellularLocation>
</comment>
<keyword evidence="5" id="KW-0539">Nucleus</keyword>
<evidence type="ECO:0000256" key="2">
    <source>
        <dbReference type="ARBA" id="ARBA00022723"/>
    </source>
</evidence>
<dbReference type="PROSITE" id="PS50064">
    <property type="entry name" value="ZF_PARP_2"/>
    <property type="match status" value="1"/>
</dbReference>
<protein>
    <recommendedName>
        <fullName evidence="7">PARP-type domain-containing protein</fullName>
    </recommendedName>
</protein>
<evidence type="ECO:0000256" key="6">
    <source>
        <dbReference type="SAM" id="MobiDB-lite"/>
    </source>
</evidence>
<dbReference type="EMBL" id="KB445637">
    <property type="protein sequence ID" value="EMD70203.1"/>
    <property type="molecule type" value="Genomic_DNA"/>
</dbReference>
<dbReference type="KEGG" id="bsc:COCSADRAFT_22342"/>
<dbReference type="InterPro" id="IPR036957">
    <property type="entry name" value="Znf_PARP_sf"/>
</dbReference>
<dbReference type="InterPro" id="IPR001510">
    <property type="entry name" value="Znf_PARP"/>
</dbReference>
<dbReference type="RefSeq" id="XP_007694099.1">
    <property type="nucleotide sequence ID" value="XM_007695909.1"/>
</dbReference>
<dbReference type="Gene3D" id="3.30.1740.10">
    <property type="entry name" value="Zinc finger, PARP-type"/>
    <property type="match status" value="2"/>
</dbReference>
<evidence type="ECO:0000256" key="1">
    <source>
        <dbReference type="ARBA" id="ARBA00004123"/>
    </source>
</evidence>
<organism evidence="8 9">
    <name type="scientific">Cochliobolus sativus (strain ND90Pr / ATCC 201652)</name>
    <name type="common">Common root rot and spot blotch fungus</name>
    <name type="synonym">Bipolaris sorokiniana</name>
    <dbReference type="NCBI Taxonomy" id="665912"/>
    <lineage>
        <taxon>Eukaryota</taxon>
        <taxon>Fungi</taxon>
        <taxon>Dikarya</taxon>
        <taxon>Ascomycota</taxon>
        <taxon>Pezizomycotina</taxon>
        <taxon>Dothideomycetes</taxon>
        <taxon>Pleosporomycetidae</taxon>
        <taxon>Pleosporales</taxon>
        <taxon>Pleosporineae</taxon>
        <taxon>Pleosporaceae</taxon>
        <taxon>Bipolaris</taxon>
    </lineage>
</organism>
<dbReference type="SUPFAM" id="SSF57716">
    <property type="entry name" value="Glucocorticoid receptor-like (DNA-binding domain)"/>
    <property type="match status" value="2"/>
</dbReference>
<dbReference type="GO" id="GO:0003677">
    <property type="term" value="F:DNA binding"/>
    <property type="evidence" value="ECO:0007669"/>
    <property type="project" value="InterPro"/>
</dbReference>
<keyword evidence="9" id="KW-1185">Reference proteome</keyword>
<gene>
    <name evidence="8" type="ORF">COCSADRAFT_22342</name>
</gene>
<evidence type="ECO:0000259" key="7">
    <source>
        <dbReference type="PROSITE" id="PS50064"/>
    </source>
</evidence>
<dbReference type="OrthoDB" id="429950at2759"/>
<dbReference type="Proteomes" id="UP000016934">
    <property type="component" value="Unassembled WGS sequence"/>
</dbReference>
<feature type="domain" description="PARP-type" evidence="7">
    <location>
        <begin position="22"/>
        <end position="104"/>
    </location>
</feature>
<dbReference type="GeneID" id="19134634"/>
<feature type="region of interest" description="Disordered" evidence="6">
    <location>
        <begin position="227"/>
        <end position="345"/>
    </location>
</feature>
<dbReference type="SMART" id="SM01336">
    <property type="entry name" value="zf-PARP"/>
    <property type="match status" value="2"/>
</dbReference>
<accession>M2SSL8</accession>
<feature type="compositionally biased region" description="Acidic residues" evidence="6">
    <location>
        <begin position="263"/>
        <end position="277"/>
    </location>
</feature>
<evidence type="ECO:0000313" key="8">
    <source>
        <dbReference type="EMBL" id="EMD70203.1"/>
    </source>
</evidence>
<evidence type="ECO:0000256" key="4">
    <source>
        <dbReference type="ARBA" id="ARBA00022833"/>
    </source>
</evidence>
<dbReference type="Pfam" id="PF00645">
    <property type="entry name" value="zf-PARP"/>
    <property type="match status" value="1"/>
</dbReference>